<comment type="caution">
    <text evidence="2">The sequence shown here is derived from an EMBL/GenBank/DDBJ whole genome shotgun (WGS) entry which is preliminary data.</text>
</comment>
<gene>
    <name evidence="2" type="ORF">TKK_019404</name>
</gene>
<evidence type="ECO:0000313" key="2">
    <source>
        <dbReference type="EMBL" id="KAL3385009.1"/>
    </source>
</evidence>
<reference evidence="2 3" key="1">
    <citation type="journal article" date="2024" name="bioRxiv">
        <title>A reference genome for Trichogramma kaykai: A tiny desert-dwelling parasitoid wasp with competing sex-ratio distorters.</title>
        <authorList>
            <person name="Culotta J."/>
            <person name="Lindsey A.R."/>
        </authorList>
    </citation>
    <scope>NUCLEOTIDE SEQUENCE [LARGE SCALE GENOMIC DNA]</scope>
    <source>
        <strain evidence="2 3">KSX58</strain>
    </source>
</reference>
<feature type="compositionally biased region" description="Polar residues" evidence="1">
    <location>
        <begin position="101"/>
        <end position="110"/>
    </location>
</feature>
<evidence type="ECO:0000313" key="3">
    <source>
        <dbReference type="Proteomes" id="UP001627154"/>
    </source>
</evidence>
<evidence type="ECO:0000256" key="1">
    <source>
        <dbReference type="SAM" id="MobiDB-lite"/>
    </source>
</evidence>
<dbReference type="AlphaFoldDB" id="A0ABD2VW69"/>
<protein>
    <submittedName>
        <fullName evidence="2">Uncharacterized protein</fullName>
    </submittedName>
</protein>
<dbReference type="EMBL" id="JBJJXI010000166">
    <property type="protein sequence ID" value="KAL3385009.1"/>
    <property type="molecule type" value="Genomic_DNA"/>
</dbReference>
<organism evidence="2 3">
    <name type="scientific">Trichogramma kaykai</name>
    <dbReference type="NCBI Taxonomy" id="54128"/>
    <lineage>
        <taxon>Eukaryota</taxon>
        <taxon>Metazoa</taxon>
        <taxon>Ecdysozoa</taxon>
        <taxon>Arthropoda</taxon>
        <taxon>Hexapoda</taxon>
        <taxon>Insecta</taxon>
        <taxon>Pterygota</taxon>
        <taxon>Neoptera</taxon>
        <taxon>Endopterygota</taxon>
        <taxon>Hymenoptera</taxon>
        <taxon>Apocrita</taxon>
        <taxon>Proctotrupomorpha</taxon>
        <taxon>Chalcidoidea</taxon>
        <taxon>Trichogrammatidae</taxon>
        <taxon>Trichogramma</taxon>
    </lineage>
</organism>
<feature type="region of interest" description="Disordered" evidence="1">
    <location>
        <begin position="43"/>
        <end position="133"/>
    </location>
</feature>
<sequence>MLCWRRVKPIEANSELPIGFWSRLRVGATNTRACRLLAMLFQEDSDSESDSSESEEARMASATAAASLPTHAVPSSQPGHGPLSFMGCMREASPPPRFEETSTTTATAIQHHNNHHHHNHHHHHRPPVGLPIGADFTHISAAGHHAFDSIPKACKDSE</sequence>
<dbReference type="Proteomes" id="UP001627154">
    <property type="component" value="Unassembled WGS sequence"/>
</dbReference>
<name>A0ABD2VW69_9HYME</name>
<feature type="compositionally biased region" description="Acidic residues" evidence="1">
    <location>
        <begin position="43"/>
        <end position="54"/>
    </location>
</feature>
<accession>A0ABD2VW69</accession>
<proteinExistence type="predicted"/>
<keyword evidence="3" id="KW-1185">Reference proteome</keyword>
<feature type="compositionally biased region" description="Basic residues" evidence="1">
    <location>
        <begin position="112"/>
        <end position="126"/>
    </location>
</feature>